<reference evidence="2" key="1">
    <citation type="submission" date="2023-03" db="EMBL/GenBank/DDBJ databases">
        <title>Massive genome expansion in bonnet fungi (Mycena s.s.) driven by repeated elements and novel gene families across ecological guilds.</title>
        <authorList>
            <consortium name="Lawrence Berkeley National Laboratory"/>
            <person name="Harder C.B."/>
            <person name="Miyauchi S."/>
            <person name="Viragh M."/>
            <person name="Kuo A."/>
            <person name="Thoen E."/>
            <person name="Andreopoulos B."/>
            <person name="Lu D."/>
            <person name="Skrede I."/>
            <person name="Drula E."/>
            <person name="Henrissat B."/>
            <person name="Morin E."/>
            <person name="Kohler A."/>
            <person name="Barry K."/>
            <person name="LaButti K."/>
            <person name="Morin E."/>
            <person name="Salamov A."/>
            <person name="Lipzen A."/>
            <person name="Mereny Z."/>
            <person name="Hegedus B."/>
            <person name="Baldrian P."/>
            <person name="Stursova M."/>
            <person name="Weitz H."/>
            <person name="Taylor A."/>
            <person name="Grigoriev I.V."/>
            <person name="Nagy L.G."/>
            <person name="Martin F."/>
            <person name="Kauserud H."/>
        </authorList>
    </citation>
    <scope>NUCLEOTIDE SEQUENCE</scope>
    <source>
        <strain evidence="2">CBHHK173m</strain>
    </source>
</reference>
<organism evidence="2 3">
    <name type="scientific">Mycena belliarum</name>
    <dbReference type="NCBI Taxonomy" id="1033014"/>
    <lineage>
        <taxon>Eukaryota</taxon>
        <taxon>Fungi</taxon>
        <taxon>Dikarya</taxon>
        <taxon>Basidiomycota</taxon>
        <taxon>Agaricomycotina</taxon>
        <taxon>Agaricomycetes</taxon>
        <taxon>Agaricomycetidae</taxon>
        <taxon>Agaricales</taxon>
        <taxon>Marasmiineae</taxon>
        <taxon>Mycenaceae</taxon>
        <taxon>Mycena</taxon>
    </lineage>
</organism>
<dbReference type="EMBL" id="JARJCN010000047">
    <property type="protein sequence ID" value="KAJ7082091.1"/>
    <property type="molecule type" value="Genomic_DNA"/>
</dbReference>
<dbReference type="Proteomes" id="UP001222325">
    <property type="component" value="Unassembled WGS sequence"/>
</dbReference>
<evidence type="ECO:0000256" key="1">
    <source>
        <dbReference type="SAM" id="MobiDB-lite"/>
    </source>
</evidence>
<keyword evidence="3" id="KW-1185">Reference proteome</keyword>
<feature type="region of interest" description="Disordered" evidence="1">
    <location>
        <begin position="219"/>
        <end position="279"/>
    </location>
</feature>
<comment type="caution">
    <text evidence="2">The sequence shown here is derived from an EMBL/GenBank/DDBJ whole genome shotgun (WGS) entry which is preliminary data.</text>
</comment>
<evidence type="ECO:0000313" key="2">
    <source>
        <dbReference type="EMBL" id="KAJ7082091.1"/>
    </source>
</evidence>
<accession>A0AAD6TZT2</accession>
<sequence length="279" mass="30396">MTQPWPPSISTFAQLEDYINLPTTIALSTALFEVDFHPPDTVIQVRDGTVYTNDDRTPWRPFFFGQVKQAVCFQGGHRTFFLHGGEGAPASVAKLFHDQLRVLQAPVIHDDDNDLDCHIAPAVDRCTDGERFTGKYARNLEVHTAHCGGSNATVWTGTPPHCTASTPDSAAATEITAGDWVLCEGTLHNRWSPAFDDPRQYELLASRIYILPIEERPDECSSSGTLSATAELDQPAPEKRGRSVSPASPGTGVGPAPERKRSRTGRDETGVPEAKTIAT</sequence>
<dbReference type="AlphaFoldDB" id="A0AAD6TZT2"/>
<proteinExistence type="predicted"/>
<evidence type="ECO:0000313" key="3">
    <source>
        <dbReference type="Proteomes" id="UP001222325"/>
    </source>
</evidence>
<protein>
    <submittedName>
        <fullName evidence="2">Uncharacterized protein</fullName>
    </submittedName>
</protein>
<name>A0AAD6TZT2_9AGAR</name>
<gene>
    <name evidence="2" type="ORF">B0H15DRAFT_803452</name>
</gene>